<dbReference type="CDD" id="cd24107">
    <property type="entry name" value="ASKHA_NBD_benz_CoA_BzdP"/>
    <property type="match status" value="1"/>
</dbReference>
<dbReference type="InterPro" id="IPR008275">
    <property type="entry name" value="CoA_E_activase_dom"/>
</dbReference>
<comment type="cofactor">
    <cofactor evidence="1">
        <name>[4Fe-4S] cluster</name>
        <dbReference type="ChEBI" id="CHEBI:49883"/>
    </cofactor>
</comment>
<evidence type="ECO:0000256" key="2">
    <source>
        <dbReference type="ARBA" id="ARBA00022723"/>
    </source>
</evidence>
<dbReference type="SMR" id="D2XBJ8"/>
<keyword evidence="4" id="KW-0411">Iron-sulfur</keyword>
<dbReference type="GO" id="GO:0046872">
    <property type="term" value="F:metal ion binding"/>
    <property type="evidence" value="ECO:0007669"/>
    <property type="project" value="UniProtKB-KW"/>
</dbReference>
<evidence type="ECO:0000313" key="6">
    <source>
        <dbReference type="EMBL" id="ADB04317.1"/>
    </source>
</evidence>
<dbReference type="EMBL" id="GU080120">
    <property type="protein sequence ID" value="ADB04317.1"/>
    <property type="molecule type" value="Genomic_DNA"/>
</dbReference>
<dbReference type="InterPro" id="IPR043129">
    <property type="entry name" value="ATPase_NBD"/>
</dbReference>
<evidence type="ECO:0000256" key="3">
    <source>
        <dbReference type="ARBA" id="ARBA00023004"/>
    </source>
</evidence>
<dbReference type="AlphaFoldDB" id="D2XBJ8"/>
<keyword evidence="3" id="KW-0408">Iron</keyword>
<evidence type="ECO:0000256" key="4">
    <source>
        <dbReference type="ARBA" id="ARBA00023014"/>
    </source>
</evidence>
<protein>
    <submittedName>
        <fullName evidence="6">Putative 2-naphthoyl-CoA reductase alpha subunit</fullName>
    </submittedName>
</protein>
<dbReference type="GO" id="GO:0051536">
    <property type="term" value="F:iron-sulfur cluster binding"/>
    <property type="evidence" value="ECO:0007669"/>
    <property type="project" value="UniProtKB-KW"/>
</dbReference>
<proteinExistence type="predicted"/>
<dbReference type="NCBIfam" id="TIGR00241">
    <property type="entry name" value="CoA_E_activ"/>
    <property type="match status" value="1"/>
</dbReference>
<dbReference type="PANTHER" id="PTHR32329">
    <property type="entry name" value="BIFUNCTIONAL PROTEIN [INCLUDES 2-HYDROXYACYL-COA DEHYDRATASE (N-TER) AND ITS ACTIVATOR DOMAIN (C_TERM)-RELATED"/>
    <property type="match status" value="1"/>
</dbReference>
<dbReference type="Gene3D" id="3.30.420.40">
    <property type="match status" value="2"/>
</dbReference>
<dbReference type="InterPro" id="IPR051805">
    <property type="entry name" value="Dehydratase_Activator_Redct"/>
</dbReference>
<name>D2XBJ8_9BACT</name>
<feature type="non-terminal residue" evidence="6">
    <location>
        <position position="250"/>
    </location>
</feature>
<evidence type="ECO:0000259" key="5">
    <source>
        <dbReference type="Pfam" id="PF01869"/>
    </source>
</evidence>
<dbReference type="SUPFAM" id="SSF53067">
    <property type="entry name" value="Actin-like ATPase domain"/>
    <property type="match status" value="1"/>
</dbReference>
<sequence>MGAKTVKVVILKGKEVIGRGMAITGLDQKESAEKAFAAAIKEAKIDQKDIDRVTATGVGRTEAPYASSQVTEVGADAKGANFLNSAVRTVIDIGGEEGRGIKVSPEGRTKDFAINEKCAAGAGAFVEAMARALERPLDEFAKLALKSTKSIPMNAQCAVFAESEVVSLIHAKTAHEDISRAVHDSIADRIISMVRRVGIEKEVMLIGGVAHNVGFVNSINIGLKLEVIVPEYPEYVGALGAALVAAEKQE</sequence>
<keyword evidence="2" id="KW-0479">Metal-binding</keyword>
<dbReference type="PANTHER" id="PTHR32329:SF2">
    <property type="entry name" value="BIFUNCTIONAL PROTEIN [INCLUDES 2-HYDROXYACYL-COA DEHYDRATASE (N-TER) AND ITS ACTIVATOR DOMAIN (C_TERM)"/>
    <property type="match status" value="1"/>
</dbReference>
<accession>D2XBJ8</accession>
<dbReference type="Pfam" id="PF01869">
    <property type="entry name" value="BcrAD_BadFG"/>
    <property type="match status" value="1"/>
</dbReference>
<evidence type="ECO:0000256" key="1">
    <source>
        <dbReference type="ARBA" id="ARBA00001966"/>
    </source>
</evidence>
<reference evidence="6" key="1">
    <citation type="journal article" date="2010" name="J. Bacteriol.">
        <title>Combined genomic and proteomic approaches identify gene clusters involved in anaerobic 2-methylnaphthalene degradation in the sulfate-reducing enrichment culture N47.</title>
        <authorList>
            <person name="Selesi D."/>
            <person name="Jehmlich N."/>
            <person name="von Bergen M."/>
            <person name="Schmidt F."/>
            <person name="Rattei T."/>
            <person name="Tischler P."/>
            <person name="Lueders T."/>
            <person name="Meckenstock R.U."/>
        </authorList>
    </citation>
    <scope>NUCLEOTIDE SEQUENCE</scope>
</reference>
<organism evidence="6">
    <name type="scientific">bacterium enrichment culture clone N47</name>
    <dbReference type="NCBI Taxonomy" id="700510"/>
    <lineage>
        <taxon>Bacteria</taxon>
        <taxon>environmental samples</taxon>
    </lineage>
</organism>
<feature type="domain" description="ATPase BadF/BadG/BcrA/BcrD type" evidence="5">
    <location>
        <begin position="2"/>
        <end position="245"/>
    </location>
</feature>
<dbReference type="InterPro" id="IPR002731">
    <property type="entry name" value="ATPase_BadF"/>
</dbReference>